<dbReference type="Proteomes" id="UP001344447">
    <property type="component" value="Unassembled WGS sequence"/>
</dbReference>
<gene>
    <name evidence="5" type="ORF">RB653_003307</name>
</gene>
<protein>
    <recommendedName>
        <fullName evidence="4">Small ribosomal subunit protein uS7 domain-containing protein</fullName>
    </recommendedName>
</protein>
<organism evidence="5 6">
    <name type="scientific">Dictyostelium firmibasis</name>
    <dbReference type="NCBI Taxonomy" id="79012"/>
    <lineage>
        <taxon>Eukaryota</taxon>
        <taxon>Amoebozoa</taxon>
        <taxon>Evosea</taxon>
        <taxon>Eumycetozoa</taxon>
        <taxon>Dictyostelia</taxon>
        <taxon>Dictyosteliales</taxon>
        <taxon>Dictyosteliaceae</taxon>
        <taxon>Dictyostelium</taxon>
    </lineage>
</organism>
<evidence type="ECO:0000259" key="4">
    <source>
        <dbReference type="Pfam" id="PF00177"/>
    </source>
</evidence>
<keyword evidence="2" id="KW-0689">Ribosomal protein</keyword>
<feature type="domain" description="Small ribosomal subunit protein uS7" evidence="4">
    <location>
        <begin position="11"/>
        <end position="128"/>
    </location>
</feature>
<dbReference type="InterPro" id="IPR023798">
    <property type="entry name" value="Ribosomal_uS7_dom"/>
</dbReference>
<keyword evidence="5" id="KW-0496">Mitochondrion</keyword>
<reference evidence="5 6" key="1">
    <citation type="submission" date="2023-11" db="EMBL/GenBank/DDBJ databases">
        <title>Dfirmibasis_genome.</title>
        <authorList>
            <person name="Edelbroek B."/>
            <person name="Kjellin J."/>
            <person name="Jerlstrom-Hultqvist J."/>
            <person name="Soderbom F."/>
        </authorList>
    </citation>
    <scope>NUCLEOTIDE SEQUENCE [LARGE SCALE GENOMIC DNA]</scope>
    <source>
        <strain evidence="5 6">TNS-C-14</strain>
    </source>
</reference>
<dbReference type="InterPro" id="IPR036823">
    <property type="entry name" value="Ribosomal_uS7_dom_sf"/>
</dbReference>
<accession>A0AAN7YUT8</accession>
<dbReference type="Pfam" id="PF00177">
    <property type="entry name" value="Ribosomal_S7"/>
    <property type="match status" value="1"/>
</dbReference>
<evidence type="ECO:0000256" key="1">
    <source>
        <dbReference type="ARBA" id="ARBA00007151"/>
    </source>
</evidence>
<keyword evidence="6" id="KW-1185">Reference proteome</keyword>
<evidence type="ECO:0000313" key="6">
    <source>
        <dbReference type="Proteomes" id="UP001344447"/>
    </source>
</evidence>
<dbReference type="InterPro" id="IPR000235">
    <property type="entry name" value="Ribosomal_uS7"/>
</dbReference>
<dbReference type="PIRSF" id="PIRSF002122">
    <property type="entry name" value="RPS7p_RPS7a_RPS5e_RPS7o"/>
    <property type="match status" value="1"/>
</dbReference>
<geneLocation type="mitochondrion" evidence="5"/>
<dbReference type="GO" id="GO:0006412">
    <property type="term" value="P:translation"/>
    <property type="evidence" value="ECO:0007669"/>
    <property type="project" value="InterPro"/>
</dbReference>
<proteinExistence type="inferred from homology"/>
<name>A0AAN7YUT8_9MYCE</name>
<keyword evidence="3" id="KW-0687">Ribonucleoprotein</keyword>
<dbReference type="GO" id="GO:0005840">
    <property type="term" value="C:ribosome"/>
    <property type="evidence" value="ECO:0007669"/>
    <property type="project" value="UniProtKB-KW"/>
</dbReference>
<dbReference type="CDD" id="cd00323">
    <property type="entry name" value="uS7"/>
    <property type="match status" value="1"/>
</dbReference>
<dbReference type="AlphaFoldDB" id="A0AAN7YUT8"/>
<dbReference type="Gene3D" id="1.10.455.10">
    <property type="entry name" value="Ribosomal protein S7 domain"/>
    <property type="match status" value="1"/>
</dbReference>
<dbReference type="GO" id="GO:1990904">
    <property type="term" value="C:ribonucleoprotein complex"/>
    <property type="evidence" value="ECO:0007669"/>
    <property type="project" value="UniProtKB-KW"/>
</dbReference>
<sequence>MVINFPKTFERRLINAFMRKGKYIKAEKIYFTVLNRLTTLGILNPYKFVRETLVKMTPIMGVVKKKRGVKEFVYPKYLEPRLGEKFAIQWLVKKLDKQKGAALINSIVEEFLKASKKQGDVIKEKWALYKEVRYALSFNKHKRKKLTFVERKLRSTKRRKWY</sequence>
<evidence type="ECO:0000256" key="2">
    <source>
        <dbReference type="ARBA" id="ARBA00022980"/>
    </source>
</evidence>
<dbReference type="SUPFAM" id="SSF47973">
    <property type="entry name" value="Ribosomal protein S7"/>
    <property type="match status" value="1"/>
</dbReference>
<evidence type="ECO:0000313" key="5">
    <source>
        <dbReference type="EMBL" id="KAK5574370.1"/>
    </source>
</evidence>
<evidence type="ECO:0000256" key="3">
    <source>
        <dbReference type="ARBA" id="ARBA00023274"/>
    </source>
</evidence>
<comment type="caution">
    <text evidence="5">The sequence shown here is derived from an EMBL/GenBank/DDBJ whole genome shotgun (WGS) entry which is preliminary data.</text>
</comment>
<comment type="similarity">
    <text evidence="1">Belongs to the universal ribosomal protein uS7 family.</text>
</comment>
<dbReference type="EMBL" id="JAVFKY010000009">
    <property type="protein sequence ID" value="KAK5574370.1"/>
    <property type="molecule type" value="Genomic_DNA"/>
</dbReference>